<accession>A0A6A8MC52</accession>
<dbReference type="Pfam" id="PF13558">
    <property type="entry name" value="SbcC_Walker_B"/>
    <property type="match status" value="1"/>
</dbReference>
<dbReference type="PANTHER" id="PTHR23159:SF60">
    <property type="entry name" value="SPINDLE ASSEMBLY ABNORMAL PROTEIN 4"/>
    <property type="match status" value="1"/>
</dbReference>
<name>A0A6A8MC52_9LACO</name>
<sequence length="1247" mass="142595">MTNYKLNRFGFYNYFNYRDQVFDANTQAIVFNGENGSGKTATMLSLFPTIFLGSMRVVDSKRSLDYYIKAGEAGFAWVEFKAGDLLQTLLLAYSKSAEGSNTNHYYYVLKQGVKGDEVSYSTSWQEFRGAVKPLVEQRYDTQADYQSAINRLFFGFQSPSELQEYFEHLAAFEKPPLKQTGSTAELDSALKTALPNLNHYADRATVENFIDNALAMVEEEKKKAELDQLNSALAKTEEWENLTNKPILAQIQTFYAKAKTELNRRQREFAGLQSRLEETRESIARLSKQQAEFKQDLKAEEGERDALQTVIDAKNLDQLAQQIKQSKDEAGSRKRDLAAAKQDYQNVQKRLADNQAELENERTDLAGIAKSLEAIKAELTHYPAQADLARAYPNPDQLLKEQLRLLKQLADLAKQNENLLSQLNLVNQQINSFDEADLTDRITAALNALDQDTAKWLREREISFDQTPDFDLDAYEDRRQLLESARAQYQEAIVESRHDIAEERAQLSQLRTDLAKLKQQPKPETTADFKAGQQLFELVDFKEGVPADLQLQLESDLKYSNLLYALFDGSGIKTGLEAAGVADGKAAPGQASLADYLVSQDDRVNAFLKTIAVKDGHVSYASVNVHSEKGTAITHIGESNRQKERERQIALLTEQLSQAEARLQALQDQLASYQELFDQADPASFPKSDRVTEAQIAYQNALADQGKLHKQQEQLQLQLADFKRQSDQVRSSLCPDLPSELNAFYDYASQWKDFKGKQSELARQEKALARQNERVARLEKRLEQAKSEFADKKAQVQNKQDRLTEMQTRIQTLEQQLAEIQNDPETQKQLARKEELDRLIEEVKNKISRSGYDLEHENQQLADCQTQLPIKQTAYEELDHEYAAVTGLLEKLGLTDKVRDASPSDWNNEQIKASNQSKANLAMIAVNDINGKTEYRVDNSKRLEFAELELNDDLLVQVQNLMHDLAVVHYYFGDKELELDKLYEDIRQQLESFRASADDEVQRLARYLNNSTILQKIRQATAEATSLTKQISKSLKEKEQTNHISFYTSFSEIPDYKKDYLAAFGNTSIDSPESQNAVTLLMDRFWTYIKDNNDEMTRDELVDHFYEEFDYKKWYRFNISFRRHAGDAPEKMTDRKLNAFSEGQRSRAILEPLLIVLELDEKKMTNPLAPKIILMDESFSGIDDEQQELLLKNIYDIADNFIATGYNARLAVPENSKDTTYFTLIDHTVDGKNHFISVEQSIVRKNR</sequence>
<dbReference type="AlphaFoldDB" id="A0A6A8MC52"/>
<evidence type="ECO:0000313" key="2">
    <source>
        <dbReference type="EMBL" id="MST86481.1"/>
    </source>
</evidence>
<protein>
    <submittedName>
        <fullName evidence="2">Chromosome partitioning protein ParA</fullName>
    </submittedName>
</protein>
<keyword evidence="3" id="KW-1185">Reference proteome</keyword>
<feature type="coiled-coil region" evidence="1">
    <location>
        <begin position="337"/>
        <end position="364"/>
    </location>
</feature>
<comment type="caution">
    <text evidence="2">The sequence shown here is derived from an EMBL/GenBank/DDBJ whole genome shotgun (WGS) entry which is preliminary data.</text>
</comment>
<evidence type="ECO:0000313" key="3">
    <source>
        <dbReference type="Proteomes" id="UP000438120"/>
    </source>
</evidence>
<dbReference type="Gene3D" id="1.10.287.1490">
    <property type="match status" value="1"/>
</dbReference>
<organism evidence="2 3">
    <name type="scientific">Lactobacillus porci</name>
    <dbReference type="NCBI Taxonomy" id="2012477"/>
    <lineage>
        <taxon>Bacteria</taxon>
        <taxon>Bacillati</taxon>
        <taxon>Bacillota</taxon>
        <taxon>Bacilli</taxon>
        <taxon>Lactobacillales</taxon>
        <taxon>Lactobacillaceae</taxon>
        <taxon>Lactobacillus</taxon>
    </lineage>
</organism>
<feature type="coiled-coil region" evidence="1">
    <location>
        <begin position="472"/>
        <end position="520"/>
    </location>
</feature>
<dbReference type="EMBL" id="VUMX01000004">
    <property type="protein sequence ID" value="MST86481.1"/>
    <property type="molecule type" value="Genomic_DNA"/>
</dbReference>
<dbReference type="OrthoDB" id="2329234at2"/>
<evidence type="ECO:0000256" key="1">
    <source>
        <dbReference type="SAM" id="Coils"/>
    </source>
</evidence>
<feature type="coiled-coil region" evidence="1">
    <location>
        <begin position="642"/>
        <end position="676"/>
    </location>
</feature>
<dbReference type="InterPro" id="IPR027417">
    <property type="entry name" value="P-loop_NTPase"/>
</dbReference>
<gene>
    <name evidence="2" type="ORF">FYJ62_02190</name>
</gene>
<feature type="coiled-coil region" evidence="1">
    <location>
        <begin position="754"/>
        <end position="846"/>
    </location>
</feature>
<proteinExistence type="predicted"/>
<feature type="coiled-coil region" evidence="1">
    <location>
        <begin position="255"/>
        <end position="303"/>
    </location>
</feature>
<dbReference type="Gene3D" id="3.40.50.300">
    <property type="entry name" value="P-loop containing nucleotide triphosphate hydrolases"/>
    <property type="match status" value="2"/>
</dbReference>
<keyword evidence="1" id="KW-0175">Coiled coil</keyword>
<dbReference type="PANTHER" id="PTHR23159">
    <property type="entry name" value="CENTROSOMAL PROTEIN 2"/>
    <property type="match status" value="1"/>
</dbReference>
<dbReference type="Proteomes" id="UP000438120">
    <property type="component" value="Unassembled WGS sequence"/>
</dbReference>
<dbReference type="SUPFAM" id="SSF52540">
    <property type="entry name" value="P-loop containing nucleoside triphosphate hydrolases"/>
    <property type="match status" value="1"/>
</dbReference>
<reference evidence="2 3" key="1">
    <citation type="submission" date="2019-08" db="EMBL/GenBank/DDBJ databases">
        <title>In-depth cultivation of the pig gut microbiome towards novel bacterial diversity and tailored functional studies.</title>
        <authorList>
            <person name="Wylensek D."/>
            <person name="Hitch T.C.A."/>
            <person name="Clavel T."/>
        </authorList>
    </citation>
    <scope>NUCLEOTIDE SEQUENCE [LARGE SCALE GENOMIC DNA]</scope>
    <source>
        <strain evidence="2 3">Bifido-178-WT-2B</strain>
    </source>
</reference>